<dbReference type="SUPFAM" id="SSF81606">
    <property type="entry name" value="PP2C-like"/>
    <property type="match status" value="1"/>
</dbReference>
<dbReference type="CDD" id="cd00143">
    <property type="entry name" value="PP2Cc"/>
    <property type="match status" value="1"/>
</dbReference>
<protein>
    <submittedName>
        <fullName evidence="2">Serine/threonine protein phosphatase</fullName>
    </submittedName>
</protein>
<dbReference type="AlphaFoldDB" id="A0A4Q5N2U6"/>
<dbReference type="RefSeq" id="WP_130102749.1">
    <property type="nucleotide sequence ID" value="NZ_SDWW01000024.1"/>
</dbReference>
<evidence type="ECO:0000313" key="3">
    <source>
        <dbReference type="Proteomes" id="UP000293764"/>
    </source>
</evidence>
<evidence type="ECO:0000259" key="1">
    <source>
        <dbReference type="PROSITE" id="PS51746"/>
    </source>
</evidence>
<dbReference type="SMART" id="SM00331">
    <property type="entry name" value="PP2C_SIG"/>
    <property type="match status" value="1"/>
</dbReference>
<proteinExistence type="predicted"/>
<dbReference type="Proteomes" id="UP000293764">
    <property type="component" value="Unassembled WGS sequence"/>
</dbReference>
<organism evidence="2 3">
    <name type="scientific">Pengzhenrongella frigida</name>
    <dbReference type="NCBI Taxonomy" id="1259133"/>
    <lineage>
        <taxon>Bacteria</taxon>
        <taxon>Bacillati</taxon>
        <taxon>Actinomycetota</taxon>
        <taxon>Actinomycetes</taxon>
        <taxon>Micrococcales</taxon>
        <taxon>Pengzhenrongella</taxon>
    </lineage>
</organism>
<name>A0A4Q5N2U6_9MICO</name>
<comment type="caution">
    <text evidence="2">The sequence shown here is derived from an EMBL/GenBank/DDBJ whole genome shotgun (WGS) entry which is preliminary data.</text>
</comment>
<gene>
    <name evidence="2" type="ORF">EUA98_11100</name>
</gene>
<feature type="domain" description="PPM-type phosphatase" evidence="1">
    <location>
        <begin position="104"/>
        <end position="359"/>
    </location>
</feature>
<dbReference type="SMART" id="SM00332">
    <property type="entry name" value="PP2Cc"/>
    <property type="match status" value="1"/>
</dbReference>
<dbReference type="Pfam" id="PF13672">
    <property type="entry name" value="PP2C_2"/>
    <property type="match status" value="1"/>
</dbReference>
<sequence length="376" mass="37907">MSGAVVSSLPVCGSCGAVAAIGARFCEACGTDLPTPAGGQGATPPGEILAAPVPDPAGPVPVPVPEPVPCRECGGVVDADGYCTSCGAKAPRARDHVVEQPQAWVGAVSDRGIRHHRNEDALAVAASEAPGSHAVLVVCDGVSSSEDSDVASLAAARAALDTLAGPRAQGLDTSAGLVAVIGARLEAAADAASRAVAAATSHDHGDSPPSCTFVATVVERGRIVTGSVGDSRAYWLPDAGQARFLTTDDSWAAEQIAVGVPRDQAESGPQAHAITRWLGVDAPDHTPRITTMEVDGPGWLVVCSDGLWNYCSPADELGALVRRIAATVAGEPLATASALVDWANGQGGHDNITVVLARLGADPDSPLPRDQTGSSR</sequence>
<dbReference type="PROSITE" id="PS51746">
    <property type="entry name" value="PPM_2"/>
    <property type="match status" value="1"/>
</dbReference>
<keyword evidence="3" id="KW-1185">Reference proteome</keyword>
<dbReference type="InterPro" id="IPR001932">
    <property type="entry name" value="PPM-type_phosphatase-like_dom"/>
</dbReference>
<evidence type="ECO:0000313" key="2">
    <source>
        <dbReference type="EMBL" id="RYV50927.1"/>
    </source>
</evidence>
<accession>A0A4Q5N2U6</accession>
<dbReference type="OrthoDB" id="9801841at2"/>
<dbReference type="InterPro" id="IPR025874">
    <property type="entry name" value="DZR"/>
</dbReference>
<dbReference type="Gene3D" id="3.60.40.10">
    <property type="entry name" value="PPM-type phosphatase domain"/>
    <property type="match status" value="1"/>
</dbReference>
<dbReference type="InterPro" id="IPR036457">
    <property type="entry name" value="PPM-type-like_dom_sf"/>
</dbReference>
<reference evidence="2 3" key="1">
    <citation type="submission" date="2019-01" db="EMBL/GenBank/DDBJ databases">
        <title>Novel species of Cellulomonas.</title>
        <authorList>
            <person name="Liu Q."/>
            <person name="Xin Y.-H."/>
        </authorList>
    </citation>
    <scope>NUCLEOTIDE SEQUENCE [LARGE SCALE GENOMIC DNA]</scope>
    <source>
        <strain evidence="2 3">HLT2-17</strain>
    </source>
</reference>
<dbReference type="EMBL" id="SDWW01000024">
    <property type="protein sequence ID" value="RYV50927.1"/>
    <property type="molecule type" value="Genomic_DNA"/>
</dbReference>
<dbReference type="Pfam" id="PF12773">
    <property type="entry name" value="DZR"/>
    <property type="match status" value="1"/>
</dbReference>